<name>A0ABR9XJF3_9SPHI</name>
<dbReference type="InterPro" id="IPR013324">
    <property type="entry name" value="RNA_pol_sigma_r3/r4-like"/>
</dbReference>
<evidence type="ECO:0000256" key="1">
    <source>
        <dbReference type="ARBA" id="ARBA00010641"/>
    </source>
</evidence>
<dbReference type="Pfam" id="PF08281">
    <property type="entry name" value="Sigma70_r4_2"/>
    <property type="match status" value="1"/>
</dbReference>
<protein>
    <submittedName>
        <fullName evidence="7">Sigma-70 family RNA polymerase sigma factor</fullName>
    </submittedName>
</protein>
<evidence type="ECO:0000256" key="2">
    <source>
        <dbReference type="ARBA" id="ARBA00023015"/>
    </source>
</evidence>
<comment type="caution">
    <text evidence="7">The sequence shown here is derived from an EMBL/GenBank/DDBJ whole genome shotgun (WGS) entry which is preliminary data.</text>
</comment>
<feature type="domain" description="RNA polymerase sigma factor 70 region 4 type 2" evidence="6">
    <location>
        <begin position="120"/>
        <end position="172"/>
    </location>
</feature>
<dbReference type="Gene3D" id="1.10.10.10">
    <property type="entry name" value="Winged helix-like DNA-binding domain superfamily/Winged helix DNA-binding domain"/>
    <property type="match status" value="1"/>
</dbReference>
<dbReference type="CDD" id="cd06171">
    <property type="entry name" value="Sigma70_r4"/>
    <property type="match status" value="1"/>
</dbReference>
<evidence type="ECO:0000313" key="7">
    <source>
        <dbReference type="EMBL" id="MBE9667396.1"/>
    </source>
</evidence>
<dbReference type="InterPro" id="IPR014284">
    <property type="entry name" value="RNA_pol_sigma-70_dom"/>
</dbReference>
<comment type="similarity">
    <text evidence="1">Belongs to the sigma-70 factor family. ECF subfamily.</text>
</comment>
<dbReference type="EMBL" id="JADFFM010000002">
    <property type="protein sequence ID" value="MBE9667396.1"/>
    <property type="molecule type" value="Genomic_DNA"/>
</dbReference>
<dbReference type="SUPFAM" id="SSF88659">
    <property type="entry name" value="Sigma3 and sigma4 domains of RNA polymerase sigma factors"/>
    <property type="match status" value="1"/>
</dbReference>
<keyword evidence="4" id="KW-0804">Transcription</keyword>
<evidence type="ECO:0000313" key="8">
    <source>
        <dbReference type="Proteomes" id="UP000632774"/>
    </source>
</evidence>
<feature type="domain" description="RNA polymerase sigma-70 region 2" evidence="5">
    <location>
        <begin position="27"/>
        <end position="92"/>
    </location>
</feature>
<dbReference type="InterPro" id="IPR013249">
    <property type="entry name" value="RNA_pol_sigma70_r4_t2"/>
</dbReference>
<evidence type="ECO:0000259" key="6">
    <source>
        <dbReference type="Pfam" id="PF08281"/>
    </source>
</evidence>
<organism evidence="7 8">
    <name type="scientific">Mucilaginibacter boryungensis</name>
    <dbReference type="NCBI Taxonomy" id="768480"/>
    <lineage>
        <taxon>Bacteria</taxon>
        <taxon>Pseudomonadati</taxon>
        <taxon>Bacteroidota</taxon>
        <taxon>Sphingobacteriia</taxon>
        <taxon>Sphingobacteriales</taxon>
        <taxon>Sphingobacteriaceae</taxon>
        <taxon>Mucilaginibacter</taxon>
    </lineage>
</organism>
<accession>A0ABR9XJF3</accession>
<dbReference type="InterPro" id="IPR007627">
    <property type="entry name" value="RNA_pol_sigma70_r2"/>
</dbReference>
<dbReference type="InterPro" id="IPR039425">
    <property type="entry name" value="RNA_pol_sigma-70-like"/>
</dbReference>
<evidence type="ECO:0000256" key="3">
    <source>
        <dbReference type="ARBA" id="ARBA00023082"/>
    </source>
</evidence>
<dbReference type="RefSeq" id="WP_194106862.1">
    <property type="nucleotide sequence ID" value="NZ_JADFFM010000002.1"/>
</dbReference>
<dbReference type="Pfam" id="PF04542">
    <property type="entry name" value="Sigma70_r2"/>
    <property type="match status" value="1"/>
</dbReference>
<dbReference type="InterPro" id="IPR013325">
    <property type="entry name" value="RNA_pol_sigma_r2"/>
</dbReference>
<dbReference type="NCBIfam" id="TIGR02937">
    <property type="entry name" value="sigma70-ECF"/>
    <property type="match status" value="1"/>
</dbReference>
<dbReference type="PANTHER" id="PTHR43133:SF46">
    <property type="entry name" value="RNA POLYMERASE SIGMA-70 FACTOR ECF SUBFAMILY"/>
    <property type="match status" value="1"/>
</dbReference>
<gene>
    <name evidence="7" type="ORF">IRJ18_13575</name>
</gene>
<reference evidence="7 8" key="1">
    <citation type="submission" date="2020-10" db="EMBL/GenBank/DDBJ databases">
        <title>Mucilaginibacter mali sp. nov., isolated from rhizosphere soil of apple orchard.</title>
        <authorList>
            <person name="Lee J.-S."/>
            <person name="Kim H.S."/>
            <person name="Kim J.-S."/>
        </authorList>
    </citation>
    <scope>NUCLEOTIDE SEQUENCE [LARGE SCALE GENOMIC DNA]</scope>
    <source>
        <strain evidence="7 8">KCTC 23157</strain>
    </source>
</reference>
<dbReference type="PANTHER" id="PTHR43133">
    <property type="entry name" value="RNA POLYMERASE ECF-TYPE SIGMA FACTO"/>
    <property type="match status" value="1"/>
</dbReference>
<keyword evidence="8" id="KW-1185">Reference proteome</keyword>
<proteinExistence type="inferred from homology"/>
<evidence type="ECO:0000256" key="4">
    <source>
        <dbReference type="ARBA" id="ARBA00023163"/>
    </source>
</evidence>
<keyword evidence="2" id="KW-0805">Transcription regulation</keyword>
<dbReference type="Gene3D" id="1.10.1740.10">
    <property type="match status" value="1"/>
</dbReference>
<sequence>MHLPQGIAEAELIGQCKRGSLKHQEMLYKHYYGFTMGIAMRYCFSRDDAMEVTNDGFIKVFNTMAQYDVAKPFKAWLRTIIVNTAIDRRRKELKHQANMELDNAMPLSAGTYIIENISAQDILKLMDTLPVIQRTVFNLYEIDGYSHDEIADMMAIPASSSRVYLTRAKEKLRKLIVTAQ</sequence>
<dbReference type="InterPro" id="IPR036388">
    <property type="entry name" value="WH-like_DNA-bd_sf"/>
</dbReference>
<dbReference type="SUPFAM" id="SSF88946">
    <property type="entry name" value="Sigma2 domain of RNA polymerase sigma factors"/>
    <property type="match status" value="1"/>
</dbReference>
<evidence type="ECO:0000259" key="5">
    <source>
        <dbReference type="Pfam" id="PF04542"/>
    </source>
</evidence>
<keyword evidence="3" id="KW-0731">Sigma factor</keyword>
<dbReference type="Proteomes" id="UP000632774">
    <property type="component" value="Unassembled WGS sequence"/>
</dbReference>